<dbReference type="AlphaFoldDB" id="A0A3D9UBQ8"/>
<reference evidence="4 5" key="1">
    <citation type="submission" date="2018-08" db="EMBL/GenBank/DDBJ databases">
        <title>Genomic Encyclopedia of Archaeal and Bacterial Type Strains, Phase II (KMG-II): from individual species to whole genera.</title>
        <authorList>
            <person name="Goeker M."/>
        </authorList>
    </citation>
    <scope>NUCLEOTIDE SEQUENCE [LARGE SCALE GENOMIC DNA]</scope>
    <source>
        <strain evidence="4 5">DSM 17905</strain>
    </source>
</reference>
<feature type="binding site" evidence="2">
    <location>
        <position position="168"/>
    </location>
    <ligand>
        <name>Mn(2+)</name>
        <dbReference type="ChEBI" id="CHEBI:29035"/>
        <label>2</label>
    </ligand>
</feature>
<evidence type="ECO:0000313" key="5">
    <source>
        <dbReference type="Proteomes" id="UP000256294"/>
    </source>
</evidence>
<evidence type="ECO:0000256" key="1">
    <source>
        <dbReference type="ARBA" id="ARBA00022801"/>
    </source>
</evidence>
<evidence type="ECO:0000259" key="3">
    <source>
        <dbReference type="Pfam" id="PF07687"/>
    </source>
</evidence>
<dbReference type="GO" id="GO:0016787">
    <property type="term" value="F:hydrolase activity"/>
    <property type="evidence" value="ECO:0007669"/>
    <property type="project" value="UniProtKB-KW"/>
</dbReference>
<dbReference type="GO" id="GO:0046872">
    <property type="term" value="F:metal ion binding"/>
    <property type="evidence" value="ECO:0007669"/>
    <property type="project" value="UniProtKB-KW"/>
</dbReference>
<dbReference type="EMBL" id="QTUB01000001">
    <property type="protein sequence ID" value="REF26627.1"/>
    <property type="molecule type" value="Genomic_DNA"/>
</dbReference>
<feature type="binding site" evidence="2">
    <location>
        <position position="106"/>
    </location>
    <ligand>
        <name>Mn(2+)</name>
        <dbReference type="ChEBI" id="CHEBI:29035"/>
        <label>2</label>
    </ligand>
</feature>
<feature type="binding site" evidence="2">
    <location>
        <position position="142"/>
    </location>
    <ligand>
        <name>Mn(2+)</name>
        <dbReference type="ChEBI" id="CHEBI:29035"/>
        <label>2</label>
    </ligand>
</feature>
<protein>
    <submittedName>
        <fullName evidence="4">Amidohydrolase</fullName>
    </submittedName>
</protein>
<keyword evidence="2" id="KW-0464">Manganese</keyword>
<dbReference type="InterPro" id="IPR011650">
    <property type="entry name" value="Peptidase_M20_dimer"/>
</dbReference>
<comment type="cofactor">
    <cofactor evidence="2">
        <name>Mn(2+)</name>
        <dbReference type="ChEBI" id="CHEBI:29035"/>
    </cofactor>
    <text evidence="2">The Mn(2+) ion enhances activity.</text>
</comment>
<feature type="domain" description="Peptidase M20 dimerisation" evidence="3">
    <location>
        <begin position="191"/>
        <end position="284"/>
    </location>
</feature>
<keyword evidence="2" id="KW-0479">Metal-binding</keyword>
<dbReference type="NCBIfam" id="TIGR01891">
    <property type="entry name" value="amidohydrolases"/>
    <property type="match status" value="1"/>
</dbReference>
<dbReference type="CDD" id="cd03886">
    <property type="entry name" value="M20_Acy1"/>
    <property type="match status" value="1"/>
</dbReference>
<evidence type="ECO:0000256" key="2">
    <source>
        <dbReference type="PIRSR" id="PIRSR005962-1"/>
    </source>
</evidence>
<dbReference type="InterPro" id="IPR002933">
    <property type="entry name" value="Peptidase_M20"/>
</dbReference>
<feature type="binding site" evidence="2">
    <location>
        <position position="108"/>
    </location>
    <ligand>
        <name>Mn(2+)</name>
        <dbReference type="ChEBI" id="CHEBI:29035"/>
        <label>2</label>
    </ligand>
</feature>
<dbReference type="SUPFAM" id="SSF53187">
    <property type="entry name" value="Zn-dependent exopeptidases"/>
    <property type="match status" value="1"/>
</dbReference>
<comment type="caution">
    <text evidence="4">The sequence shown here is derived from an EMBL/GenBank/DDBJ whole genome shotgun (WGS) entry which is preliminary data.</text>
</comment>
<gene>
    <name evidence="4" type="ORF">BDD26_1297</name>
</gene>
<organism evidence="4 5">
    <name type="scientific">Xenorhabdus cabanillasii</name>
    <dbReference type="NCBI Taxonomy" id="351673"/>
    <lineage>
        <taxon>Bacteria</taxon>
        <taxon>Pseudomonadati</taxon>
        <taxon>Pseudomonadota</taxon>
        <taxon>Gammaproteobacteria</taxon>
        <taxon>Enterobacterales</taxon>
        <taxon>Morganellaceae</taxon>
        <taxon>Xenorhabdus</taxon>
    </lineage>
</organism>
<proteinExistence type="predicted"/>
<dbReference type="PANTHER" id="PTHR11014">
    <property type="entry name" value="PEPTIDASE M20 FAMILY MEMBER"/>
    <property type="match status" value="1"/>
</dbReference>
<sequence>MAINKYNVSEKLFSLEKFSKKTRQDLHKIPELSGREFKTAKYCHDLMTSFGYAIKNYAGYTGFIADLIIDPAKPLIAFRADMDALAMPDMTNNEHSSIHEGCAHNCGHDIHMTVALTAANYLSQHQNEMNANVRFIFQMAEEDMRVPGANKMVELGCMDGVSEVYALHNDAAVETGTISLNSGVVTSWGSTWTLDVYGVSAHGATPQRGLDAIREACRIIDYLDYIVAKKTSPFSPAVFNCGMITGGTIPNAVADHVQAQGTIRAMDKETDQILKNSIQEIIARSEAGGFKATMAYVTYPAVENHPHAYQRIIEAASKFLPQRNIETNSRPTTGSDDFSYMINATQNRTGAMFMLGSGNKTKGINNFPHSNPYFVDDDCLLVGTQIFIHLVTH</sequence>
<name>A0A3D9UBQ8_9GAMM</name>
<dbReference type="RefSeq" id="WP_176551337.1">
    <property type="nucleotide sequence ID" value="NZ_QTUB01000001.1"/>
</dbReference>
<evidence type="ECO:0000313" key="4">
    <source>
        <dbReference type="EMBL" id="REF26627.1"/>
    </source>
</evidence>
<dbReference type="Gene3D" id="3.30.70.360">
    <property type="match status" value="1"/>
</dbReference>
<keyword evidence="1 4" id="KW-0378">Hydrolase</keyword>
<dbReference type="Proteomes" id="UP000256294">
    <property type="component" value="Unassembled WGS sequence"/>
</dbReference>
<accession>A0A3D9UBQ8</accession>
<dbReference type="Pfam" id="PF07687">
    <property type="entry name" value="M20_dimer"/>
    <property type="match status" value="1"/>
</dbReference>
<dbReference type="InterPro" id="IPR017439">
    <property type="entry name" value="Amidohydrolase"/>
</dbReference>
<dbReference type="Pfam" id="PF01546">
    <property type="entry name" value="Peptidase_M20"/>
    <property type="match status" value="1"/>
</dbReference>
<dbReference type="InterPro" id="IPR036264">
    <property type="entry name" value="Bact_exopeptidase_dim_dom"/>
</dbReference>
<keyword evidence="5" id="KW-1185">Reference proteome</keyword>
<feature type="binding site" evidence="2">
    <location>
        <position position="369"/>
    </location>
    <ligand>
        <name>Mn(2+)</name>
        <dbReference type="ChEBI" id="CHEBI:29035"/>
        <label>2</label>
    </ligand>
</feature>
<dbReference type="PIRSF" id="PIRSF005962">
    <property type="entry name" value="Pept_M20D_amidohydro"/>
    <property type="match status" value="1"/>
</dbReference>
<dbReference type="SUPFAM" id="SSF55031">
    <property type="entry name" value="Bacterial exopeptidase dimerisation domain"/>
    <property type="match status" value="1"/>
</dbReference>
<dbReference type="PANTHER" id="PTHR11014:SF63">
    <property type="entry name" value="METALLOPEPTIDASE, PUTATIVE (AFU_ORTHOLOGUE AFUA_6G09600)-RELATED"/>
    <property type="match status" value="1"/>
</dbReference>
<dbReference type="Gene3D" id="3.40.630.10">
    <property type="entry name" value="Zn peptidases"/>
    <property type="match status" value="1"/>
</dbReference>